<name>A0A7J5YW53_DISMA</name>
<gene>
    <name evidence="2" type="ORF">F7725_014522</name>
</gene>
<evidence type="ECO:0000313" key="2">
    <source>
        <dbReference type="EMBL" id="KAF3853834.1"/>
    </source>
</evidence>
<sequence>MRCYTLSPVMRGEATHTFCLLSMCDAVSFLRQIKESMLGSRSQSVLSVPRSWTDRWPAYSGNNTFCCLHFVVHSHVLGHGCVGDGGGGGVDAGLTAHAAAVAAEAVHVGEVGVLSHYPPAPRVEGILLIDVHDGEGTGCQGGEEAEVEYTLHPVVAHPHHRIQGGQLVQTGLRGVEHMLNTQQVSLWRGQKYFCREQRHSKLQKTVDLDLHGGQGPLEDASQPGVRKRSSVKQLTTAVARTAPREVQLRTSPTRLLGQAQTGQQADDQVQDEDQQVVLHSCCLISDGCKVHFSLLPVRQAQQLFDHVVRHLLHELQGLHIVTPRGEDLVQPGEVLVQAALHAAHQAGGDSGPGDAAGVGLLALLLFVFVAAAQTAQVDGETQQFSSSGWKLLSMG</sequence>
<proteinExistence type="predicted"/>
<dbReference type="EMBL" id="JAAKFY010000008">
    <property type="protein sequence ID" value="KAF3853834.1"/>
    <property type="molecule type" value="Genomic_DNA"/>
</dbReference>
<accession>A0A7J5YW53</accession>
<dbReference type="Proteomes" id="UP000518266">
    <property type="component" value="Unassembled WGS sequence"/>
</dbReference>
<comment type="caution">
    <text evidence="2">The sequence shown here is derived from an EMBL/GenBank/DDBJ whole genome shotgun (WGS) entry which is preliminary data.</text>
</comment>
<evidence type="ECO:0000313" key="3">
    <source>
        <dbReference type="Proteomes" id="UP000518266"/>
    </source>
</evidence>
<dbReference type="AlphaFoldDB" id="A0A7J5YW53"/>
<reference evidence="2 3" key="1">
    <citation type="submission" date="2020-03" db="EMBL/GenBank/DDBJ databases">
        <title>Dissostichus mawsoni Genome sequencing and assembly.</title>
        <authorList>
            <person name="Park H."/>
        </authorList>
    </citation>
    <scope>NUCLEOTIDE SEQUENCE [LARGE SCALE GENOMIC DNA]</scope>
    <source>
        <strain evidence="2">DM0001</strain>
        <tissue evidence="2">Muscle</tissue>
    </source>
</reference>
<protein>
    <submittedName>
        <fullName evidence="2">Uncharacterized protein</fullName>
    </submittedName>
</protein>
<dbReference type="OrthoDB" id="10651241at2759"/>
<keyword evidence="3" id="KW-1185">Reference proteome</keyword>
<evidence type="ECO:0000256" key="1">
    <source>
        <dbReference type="SAM" id="MobiDB-lite"/>
    </source>
</evidence>
<feature type="region of interest" description="Disordered" evidence="1">
    <location>
        <begin position="208"/>
        <end position="231"/>
    </location>
</feature>
<organism evidence="2 3">
    <name type="scientific">Dissostichus mawsoni</name>
    <name type="common">Antarctic cod</name>
    <dbReference type="NCBI Taxonomy" id="36200"/>
    <lineage>
        <taxon>Eukaryota</taxon>
        <taxon>Metazoa</taxon>
        <taxon>Chordata</taxon>
        <taxon>Craniata</taxon>
        <taxon>Vertebrata</taxon>
        <taxon>Euteleostomi</taxon>
        <taxon>Actinopterygii</taxon>
        <taxon>Neopterygii</taxon>
        <taxon>Teleostei</taxon>
        <taxon>Neoteleostei</taxon>
        <taxon>Acanthomorphata</taxon>
        <taxon>Eupercaria</taxon>
        <taxon>Perciformes</taxon>
        <taxon>Notothenioidei</taxon>
        <taxon>Nototheniidae</taxon>
        <taxon>Dissostichus</taxon>
    </lineage>
</organism>